<sequence length="139" mass="16089">MDQQKIQAITEWSTSKDIQALRLFLGLCNFYRRCVKSYSLIAVPLTELLEKGKTRQFYTENGFLKVKGNRLYIPKGGDLRRTLLAECHDTLWAGHPGEEHTMALLRRAYYLPQMVDDIAQYVKTCLVCQKDKSDRLTQA</sequence>
<dbReference type="OrthoDB" id="1938712at2759"/>
<evidence type="ECO:0000259" key="1">
    <source>
        <dbReference type="Pfam" id="PF17921"/>
    </source>
</evidence>
<dbReference type="OMA" id="RAIANWE"/>
<dbReference type="SUPFAM" id="SSF56672">
    <property type="entry name" value="DNA/RNA polymerases"/>
    <property type="match status" value="1"/>
</dbReference>
<dbReference type="RefSeq" id="XP_016436253.1">
    <property type="nucleotide sequence ID" value="XM_016580767.1"/>
</dbReference>
<dbReference type="InterPro" id="IPR041588">
    <property type="entry name" value="Integrase_H2C2"/>
</dbReference>
<dbReference type="Pfam" id="PF17921">
    <property type="entry name" value="Integrase_H2C2"/>
    <property type="match status" value="1"/>
</dbReference>
<evidence type="ECO:0000313" key="2">
    <source>
        <dbReference type="RefSeq" id="XP_016436253.1"/>
    </source>
</evidence>
<accession>A0A1S3X915</accession>
<dbReference type="PANTHER" id="PTHR37984:SF5">
    <property type="entry name" value="PROTEIN NYNRIN-LIKE"/>
    <property type="match status" value="1"/>
</dbReference>
<dbReference type="STRING" id="4097.A0A1S3X915"/>
<dbReference type="Gene3D" id="1.10.340.70">
    <property type="match status" value="1"/>
</dbReference>
<gene>
    <name evidence="2" type="primary">LOC107762410</name>
</gene>
<feature type="domain" description="Integrase zinc-binding" evidence="1">
    <location>
        <begin position="78"/>
        <end position="133"/>
    </location>
</feature>
<dbReference type="AlphaFoldDB" id="A0A1S3X915"/>
<proteinExistence type="predicted"/>
<reference evidence="2" key="1">
    <citation type="submission" date="2025-08" db="UniProtKB">
        <authorList>
            <consortium name="RefSeq"/>
        </authorList>
    </citation>
    <scope>IDENTIFICATION</scope>
</reference>
<dbReference type="InterPro" id="IPR050951">
    <property type="entry name" value="Retrovirus_Pol_polyprotein"/>
</dbReference>
<organism evidence="2">
    <name type="scientific">Nicotiana tabacum</name>
    <name type="common">Common tobacco</name>
    <dbReference type="NCBI Taxonomy" id="4097"/>
    <lineage>
        <taxon>Eukaryota</taxon>
        <taxon>Viridiplantae</taxon>
        <taxon>Streptophyta</taxon>
        <taxon>Embryophyta</taxon>
        <taxon>Tracheophyta</taxon>
        <taxon>Spermatophyta</taxon>
        <taxon>Magnoliopsida</taxon>
        <taxon>eudicotyledons</taxon>
        <taxon>Gunneridae</taxon>
        <taxon>Pentapetalae</taxon>
        <taxon>asterids</taxon>
        <taxon>lamiids</taxon>
        <taxon>Solanales</taxon>
        <taxon>Solanaceae</taxon>
        <taxon>Nicotianoideae</taxon>
        <taxon>Nicotianeae</taxon>
        <taxon>Nicotiana</taxon>
    </lineage>
</organism>
<name>A0A1S3X915_TOBAC</name>
<dbReference type="InterPro" id="IPR043502">
    <property type="entry name" value="DNA/RNA_pol_sf"/>
</dbReference>
<dbReference type="KEGG" id="nta:107762410"/>
<dbReference type="PaxDb" id="4097-A0A1S3X915"/>
<dbReference type="PANTHER" id="PTHR37984">
    <property type="entry name" value="PROTEIN CBG26694"/>
    <property type="match status" value="1"/>
</dbReference>
<protein>
    <recommendedName>
        <fullName evidence="1">Integrase zinc-binding domain-containing protein</fullName>
    </recommendedName>
</protein>